<gene>
    <name evidence="1" type="ORF">GCM10023311_00160</name>
</gene>
<sequence length="444" mass="51225">MLIFFEKLRYYGFWIVDFIKGSPIRKNYNDIKDIVEDGSGLKVKSTQALYLRNLIKYAVVNTDFYKNYDVNEAVENLPVLDKNILRDECKRFQSKAMKNKKTFSVVTSGSTGTPFEVFQDANKKKRNTADVIYFSELANFKLGYKLIFLRKWSEELVKPLLISKAQNIMPLEVMELNDGEYIKNFISTIRRDASTKSWIGYASAYEVISKYLDSVNHEPIHNANIKSIIGVAESLTDYTKERMNYYFSAPVFSRYSNMENGILAQQTVTSGNDFIINTASYYIEVLKMESDEPADKKELGRIVITDLFNYAMPLIRYDTGDLGVIDSSDYPQKLTTVQGRKTDAIFNTKGEVVSTMIIACVDRYQGIIQGQLIQETKFDYKLKLNITDEFNSEIDIIKEYKKYLGEDANIIIEYVDEIPRLNSGKRRATINNYIKTSQYENQTK</sequence>
<dbReference type="InterPro" id="IPR042099">
    <property type="entry name" value="ANL_N_sf"/>
</dbReference>
<dbReference type="GO" id="GO:0016874">
    <property type="term" value="F:ligase activity"/>
    <property type="evidence" value="ECO:0007669"/>
    <property type="project" value="UniProtKB-KW"/>
</dbReference>
<dbReference type="PANTHER" id="PTHR36932">
    <property type="entry name" value="CAPSULAR POLYSACCHARIDE BIOSYNTHESIS PROTEIN"/>
    <property type="match status" value="1"/>
</dbReference>
<evidence type="ECO:0000313" key="1">
    <source>
        <dbReference type="EMBL" id="GAA4882063.1"/>
    </source>
</evidence>
<dbReference type="SUPFAM" id="SSF56801">
    <property type="entry name" value="Acetyl-CoA synthetase-like"/>
    <property type="match status" value="1"/>
</dbReference>
<dbReference type="RefSeq" id="WP_345271834.1">
    <property type="nucleotide sequence ID" value="NZ_BAABJH010000001.1"/>
</dbReference>
<comment type="caution">
    <text evidence="1">The sequence shown here is derived from an EMBL/GenBank/DDBJ whole genome shotgun (WGS) entry which is preliminary data.</text>
</comment>
<evidence type="ECO:0000313" key="2">
    <source>
        <dbReference type="Proteomes" id="UP001500433"/>
    </source>
</evidence>
<name>A0ABP9EVH3_9FLAO</name>
<dbReference type="InterPro" id="IPR053158">
    <property type="entry name" value="CapK_Type1_Caps_Biosynth"/>
</dbReference>
<keyword evidence="1" id="KW-0436">Ligase</keyword>
<keyword evidence="2" id="KW-1185">Reference proteome</keyword>
<dbReference type="Proteomes" id="UP001500433">
    <property type="component" value="Unassembled WGS sequence"/>
</dbReference>
<organism evidence="1 2">
    <name type="scientific">Flaviramulus aquimarinus</name>
    <dbReference type="NCBI Taxonomy" id="1170456"/>
    <lineage>
        <taxon>Bacteria</taxon>
        <taxon>Pseudomonadati</taxon>
        <taxon>Bacteroidota</taxon>
        <taxon>Flavobacteriia</taxon>
        <taxon>Flavobacteriales</taxon>
        <taxon>Flavobacteriaceae</taxon>
        <taxon>Flaviramulus</taxon>
    </lineage>
</organism>
<proteinExistence type="predicted"/>
<dbReference type="EMBL" id="BAABJH010000001">
    <property type="protein sequence ID" value="GAA4882063.1"/>
    <property type="molecule type" value="Genomic_DNA"/>
</dbReference>
<dbReference type="PANTHER" id="PTHR36932:SF1">
    <property type="entry name" value="CAPSULAR POLYSACCHARIDE BIOSYNTHESIS PROTEIN"/>
    <property type="match status" value="1"/>
</dbReference>
<accession>A0ABP9EVH3</accession>
<protein>
    <submittedName>
        <fullName evidence="1">Phenylacetate--CoA ligase family protein</fullName>
    </submittedName>
</protein>
<dbReference type="Gene3D" id="3.40.50.12780">
    <property type="entry name" value="N-terminal domain of ligase-like"/>
    <property type="match status" value="1"/>
</dbReference>
<reference evidence="2" key="1">
    <citation type="journal article" date="2019" name="Int. J. Syst. Evol. Microbiol.">
        <title>The Global Catalogue of Microorganisms (GCM) 10K type strain sequencing project: providing services to taxonomists for standard genome sequencing and annotation.</title>
        <authorList>
            <consortium name="The Broad Institute Genomics Platform"/>
            <consortium name="The Broad Institute Genome Sequencing Center for Infectious Disease"/>
            <person name="Wu L."/>
            <person name="Ma J."/>
        </authorList>
    </citation>
    <scope>NUCLEOTIDE SEQUENCE [LARGE SCALE GENOMIC DNA]</scope>
    <source>
        <strain evidence="2">JCM 18274</strain>
    </source>
</reference>